<dbReference type="Pfam" id="PF00620">
    <property type="entry name" value="RhoGAP"/>
    <property type="match status" value="1"/>
</dbReference>
<feature type="domain" description="Rho-GAP" evidence="3">
    <location>
        <begin position="1136"/>
        <end position="1394"/>
    </location>
</feature>
<organism evidence="4 5">
    <name type="scientific">Opisthorchis felineus</name>
    <dbReference type="NCBI Taxonomy" id="147828"/>
    <lineage>
        <taxon>Eukaryota</taxon>
        <taxon>Metazoa</taxon>
        <taxon>Spiralia</taxon>
        <taxon>Lophotrochozoa</taxon>
        <taxon>Platyhelminthes</taxon>
        <taxon>Trematoda</taxon>
        <taxon>Digenea</taxon>
        <taxon>Opisthorchiida</taxon>
        <taxon>Opisthorchiata</taxon>
        <taxon>Opisthorchiidae</taxon>
        <taxon>Opisthorchis</taxon>
    </lineage>
</organism>
<accession>A0A4S2LKT6</accession>
<dbReference type="PROSITE" id="PS50238">
    <property type="entry name" value="RHOGAP"/>
    <property type="match status" value="1"/>
</dbReference>
<name>A0A4S2LKT6_OPIFE</name>
<dbReference type="SMART" id="SM00324">
    <property type="entry name" value="RhoGAP"/>
    <property type="match status" value="1"/>
</dbReference>
<feature type="compositionally biased region" description="Polar residues" evidence="1">
    <location>
        <begin position="501"/>
        <end position="522"/>
    </location>
</feature>
<dbReference type="InterPro" id="IPR000198">
    <property type="entry name" value="RhoGAP_dom"/>
</dbReference>
<dbReference type="InterPro" id="IPR008936">
    <property type="entry name" value="Rho_GTPase_activation_prot"/>
</dbReference>
<gene>
    <name evidence="4" type="ORF">CRM22_006470</name>
</gene>
<reference evidence="4 5" key="1">
    <citation type="journal article" date="2019" name="BMC Genomics">
        <title>New insights from Opisthorchis felineus genome: update on genomics of the epidemiologically important liver flukes.</title>
        <authorList>
            <person name="Ershov N.I."/>
            <person name="Mordvinov V.A."/>
            <person name="Prokhortchouk E.B."/>
            <person name="Pakharukova M.Y."/>
            <person name="Gunbin K.V."/>
            <person name="Ustyantsev K."/>
            <person name="Genaev M.A."/>
            <person name="Blinov A.G."/>
            <person name="Mazur A."/>
            <person name="Boulygina E."/>
            <person name="Tsygankova S."/>
            <person name="Khrameeva E."/>
            <person name="Chekanov N."/>
            <person name="Fan G."/>
            <person name="Xiao A."/>
            <person name="Zhang H."/>
            <person name="Xu X."/>
            <person name="Yang H."/>
            <person name="Solovyev V."/>
            <person name="Lee S.M."/>
            <person name="Liu X."/>
            <person name="Afonnikov D.A."/>
            <person name="Skryabin K.G."/>
        </authorList>
    </citation>
    <scope>NUCLEOTIDE SEQUENCE [LARGE SCALE GENOMIC DNA]</scope>
    <source>
        <strain evidence="4">AK-0245</strain>
        <tissue evidence="4">Whole organism</tissue>
    </source>
</reference>
<feature type="compositionally biased region" description="Low complexity" evidence="1">
    <location>
        <begin position="211"/>
        <end position="223"/>
    </location>
</feature>
<feature type="compositionally biased region" description="Polar residues" evidence="1">
    <location>
        <begin position="438"/>
        <end position="451"/>
    </location>
</feature>
<feature type="compositionally biased region" description="Basic and acidic residues" evidence="1">
    <location>
        <begin position="1629"/>
        <end position="1638"/>
    </location>
</feature>
<dbReference type="Proteomes" id="UP000308267">
    <property type="component" value="Unassembled WGS sequence"/>
</dbReference>
<dbReference type="EMBL" id="SJOL01006822">
    <property type="protein sequence ID" value="TGZ64265.1"/>
    <property type="molecule type" value="Genomic_DNA"/>
</dbReference>
<feature type="compositionally biased region" description="Basic residues" evidence="1">
    <location>
        <begin position="995"/>
        <end position="1006"/>
    </location>
</feature>
<feature type="compositionally biased region" description="Polar residues" evidence="1">
    <location>
        <begin position="761"/>
        <end position="782"/>
    </location>
</feature>
<feature type="domain" description="PDZ" evidence="2">
    <location>
        <begin position="6"/>
        <end position="88"/>
    </location>
</feature>
<dbReference type="Gene3D" id="1.10.555.10">
    <property type="entry name" value="Rho GTPase activation protein"/>
    <property type="match status" value="1"/>
</dbReference>
<evidence type="ECO:0000256" key="1">
    <source>
        <dbReference type="SAM" id="MobiDB-lite"/>
    </source>
</evidence>
<feature type="region of interest" description="Disordered" evidence="1">
    <location>
        <begin position="1543"/>
        <end position="1572"/>
    </location>
</feature>
<feature type="region of interest" description="Disordered" evidence="1">
    <location>
        <begin position="1617"/>
        <end position="1638"/>
    </location>
</feature>
<dbReference type="OrthoDB" id="3183924at2759"/>
<dbReference type="Pfam" id="PF00595">
    <property type="entry name" value="PDZ"/>
    <property type="match status" value="1"/>
</dbReference>
<evidence type="ECO:0000259" key="3">
    <source>
        <dbReference type="PROSITE" id="PS50238"/>
    </source>
</evidence>
<dbReference type="SUPFAM" id="SSF48350">
    <property type="entry name" value="GTPase activation domain, GAP"/>
    <property type="match status" value="1"/>
</dbReference>
<protein>
    <recommendedName>
        <fullName evidence="6">Rho-GAP domain-containing protein</fullName>
    </recommendedName>
</protein>
<comment type="caution">
    <text evidence="4">The sequence shown here is derived from an EMBL/GenBank/DDBJ whole genome shotgun (WGS) entry which is preliminary data.</text>
</comment>
<feature type="region of interest" description="Disordered" evidence="1">
    <location>
        <begin position="402"/>
        <end position="526"/>
    </location>
</feature>
<evidence type="ECO:0000313" key="5">
    <source>
        <dbReference type="Proteomes" id="UP000308267"/>
    </source>
</evidence>
<feature type="region of interest" description="Disordered" evidence="1">
    <location>
        <begin position="209"/>
        <end position="259"/>
    </location>
</feature>
<sequence>MDSLRHVALKRSNFGYGFLLKDDGRPFGSTALVVKVEPGGSADAGGIRVGSRVQALNGQPVQSMTFLQTSNIIRSSGNTLNVSFIDPSLVVPEKSVPSGHEDEIVHSASSVSRTSHGHGTEEHPSNGTLFGSVVQMTETEMPATSPYDSTISFSPRNPTDEYKYLSPSLQDSSIVPIIPDYANREPSAYNSEHTNSVLEQHMVLQPRVDSLHSCPSPPSESSSQLITSNVGLPHNASPLPLRKNGSNTNSGVSPLFTKSQSSPVFEERILYPSPIVEPRKPATSVDSGSADASTSKESPCQQDTSDAQPIRRTRQTNTTRRLTIDRPECNEELTETIHFVRKRAYASARYSSKTDQFLGLSPKSSVSNDVSANSPCQLLPAAPQHTSPGSAYVIEPRITHLPGRRSSGRTHTAMAKPFPSPSTHTSPSGLKLAECPLSLSQSTDGLSSPSTDAHLRLSPERDPISLDSIDRSVTISMECRDTGQNSGNGGQELMRNPNGPLLSTNGQSKQLTASRPNGTHNNDGLDVPLASTTERFTLNSHGGNFATSDNPWVKAGEAYQEIEAANQELARRFINQSVEADLVDSQRGLLMCDTLHGIERGQQNKENRLALPSYEAWLASEIWYTSKPQRAPFLQRVPLVHSPAVDSAKGASLHGTPSRLWSRSQRTDTIRDLSGSFFSRQCLCRILTIDGSDQSVPPFSTSTACSHLHFKLTKSYQWKAYYMCIGGNEVRFVKSSWAYLSSGRNARTSRAAPVKTAIKNADQTGQSDDPASLDSTWDQTSLSDRDAGISDTSQFSHTATEEQEQRRPNPPRLSASCILLPIKGLVWVQEDLPPDFPEWSPMGSVSHATRRKPANPAPAVTRDYMDPSKSGISRSDSSVKRPELSEPTELNVRNSLRCYRFAHPSMGVELLYVFPDESAAMACLKLCEMSGGKLIQPNALDSGTSKDEVSYRPTQNPYALRLLTTQASPTTADSNERRYLTFGSASGSISLSDKRQRRTGPRRGPVRARSTERPSSHRREDSEHSPRSKPVGTVDDIDIGLTKAEPSSPGLSGTDEKLTGTSFTRTTRNPFLQSLRQLLNWSNAPADTNTGTAEESADRPAFVSLSPKKLKDRLDAILGDPPDFSDVDTPGPTFGCPLEQQLESPDYPYLPAMLHAFLASMDAHGLHLPGMYRKPGRQRSMNQFICVANLLPHDVDFLLTLDAWREPYAIGGLVKQFLRRLPRRLLDLPTWEPLAALVPDRTSTVDVSRLAYLLLSVRVKLSKMAYEAFTTPQGRFFSPEGPALSPGSVSEPQSSSVQPSDNSNNTESVDPSPPLSLHSSKRGHREYSAAKWRWATLCHVIQHLRRLVSFEQRNEVTYQCVAICFGPVLFADSLQVDKLNFILECILRHWSWLIDGLPTNDANFSTLPKRSPRLEDSVLAETVRYLQHFDDPKSTVDRLSMSERLSDSLTATATRFGRENPETNGYRNYSAVGTDYHRSTRINSANAIEDVQDCVRSILSRALKSNRQLSAPDSATEVISWKNSPSSNERLLIVRAQKPKPSSSIVWSTRRRPTMEPSKPRPPRRQVSIQNQETHQALRSGFVPRRFMSVKQDTKAPLMPTHEHSVRRTLVTDIIRRPTMPRHPLTTAHDLDSPKSSS</sequence>
<proteinExistence type="predicted"/>
<feature type="region of interest" description="Disordered" evidence="1">
    <location>
        <begin position="275"/>
        <end position="317"/>
    </location>
</feature>
<feature type="region of interest" description="Disordered" evidence="1">
    <location>
        <begin position="843"/>
        <end position="887"/>
    </location>
</feature>
<feature type="compositionally biased region" description="Basic and acidic residues" evidence="1">
    <location>
        <begin position="453"/>
        <end position="470"/>
    </location>
</feature>
<keyword evidence="5" id="KW-1185">Reference proteome</keyword>
<feature type="compositionally biased region" description="Basic and acidic residues" evidence="1">
    <location>
        <begin position="1009"/>
        <end position="1026"/>
    </location>
</feature>
<evidence type="ECO:0000313" key="4">
    <source>
        <dbReference type="EMBL" id="TGZ64265.1"/>
    </source>
</evidence>
<evidence type="ECO:0008006" key="6">
    <source>
        <dbReference type="Google" id="ProtNLM"/>
    </source>
</evidence>
<feature type="region of interest" description="Disordered" evidence="1">
    <location>
        <begin position="750"/>
        <end position="812"/>
    </location>
</feature>
<feature type="region of interest" description="Disordered" evidence="1">
    <location>
        <begin position="1280"/>
        <end position="1322"/>
    </location>
</feature>
<feature type="compositionally biased region" description="Low complexity" evidence="1">
    <location>
        <begin position="1285"/>
        <end position="1300"/>
    </location>
</feature>
<evidence type="ECO:0000259" key="2">
    <source>
        <dbReference type="PROSITE" id="PS50106"/>
    </source>
</evidence>
<dbReference type="PROSITE" id="PS50106">
    <property type="entry name" value="PDZ"/>
    <property type="match status" value="1"/>
</dbReference>
<dbReference type="InterPro" id="IPR036034">
    <property type="entry name" value="PDZ_sf"/>
</dbReference>
<dbReference type="SMART" id="SM00228">
    <property type="entry name" value="PDZ"/>
    <property type="match status" value="1"/>
</dbReference>
<dbReference type="GO" id="GO:0007165">
    <property type="term" value="P:signal transduction"/>
    <property type="evidence" value="ECO:0007669"/>
    <property type="project" value="InterPro"/>
</dbReference>
<dbReference type="InterPro" id="IPR001478">
    <property type="entry name" value="PDZ"/>
</dbReference>
<dbReference type="SUPFAM" id="SSF50156">
    <property type="entry name" value="PDZ domain-like"/>
    <property type="match status" value="1"/>
</dbReference>
<feature type="compositionally biased region" description="Polar residues" evidence="1">
    <location>
        <begin position="244"/>
        <end position="259"/>
    </location>
</feature>
<feature type="region of interest" description="Disordered" evidence="1">
    <location>
        <begin position="965"/>
        <end position="1066"/>
    </location>
</feature>
<feature type="region of interest" description="Disordered" evidence="1">
    <location>
        <begin position="95"/>
        <end position="127"/>
    </location>
</feature>
<feature type="compositionally biased region" description="Polar residues" evidence="1">
    <location>
        <begin position="284"/>
        <end position="307"/>
    </location>
</feature>
<dbReference type="STRING" id="147828.A0A4S2LKT6"/>
<dbReference type="Gene3D" id="2.30.42.10">
    <property type="match status" value="1"/>
</dbReference>